<dbReference type="EMBL" id="CM046396">
    <property type="protein sequence ID" value="KAI8537825.1"/>
    <property type="molecule type" value="Genomic_DNA"/>
</dbReference>
<sequence length="103" mass="12248">MHKQRREETKTDVTPQKPREPVRISHVKIILSVVGSVILISRRQSSEVYPTSWRNLWKEWQLQGLVLLSLRTPLILIRFEESFHLWTLWTLVPTYQVKSPCDI</sequence>
<evidence type="ECO:0000313" key="2">
    <source>
        <dbReference type="Proteomes" id="UP001062846"/>
    </source>
</evidence>
<gene>
    <name evidence="1" type="ORF">RHMOL_Rhmol09G0053800</name>
</gene>
<comment type="caution">
    <text evidence="1">The sequence shown here is derived from an EMBL/GenBank/DDBJ whole genome shotgun (WGS) entry which is preliminary data.</text>
</comment>
<name>A0ACC0MAF4_RHOML</name>
<organism evidence="1 2">
    <name type="scientific">Rhododendron molle</name>
    <name type="common">Chinese azalea</name>
    <name type="synonym">Azalea mollis</name>
    <dbReference type="NCBI Taxonomy" id="49168"/>
    <lineage>
        <taxon>Eukaryota</taxon>
        <taxon>Viridiplantae</taxon>
        <taxon>Streptophyta</taxon>
        <taxon>Embryophyta</taxon>
        <taxon>Tracheophyta</taxon>
        <taxon>Spermatophyta</taxon>
        <taxon>Magnoliopsida</taxon>
        <taxon>eudicotyledons</taxon>
        <taxon>Gunneridae</taxon>
        <taxon>Pentapetalae</taxon>
        <taxon>asterids</taxon>
        <taxon>Ericales</taxon>
        <taxon>Ericaceae</taxon>
        <taxon>Ericoideae</taxon>
        <taxon>Rhodoreae</taxon>
        <taxon>Rhododendron</taxon>
    </lineage>
</organism>
<evidence type="ECO:0000313" key="1">
    <source>
        <dbReference type="EMBL" id="KAI8537825.1"/>
    </source>
</evidence>
<dbReference type="Proteomes" id="UP001062846">
    <property type="component" value="Chromosome 9"/>
</dbReference>
<keyword evidence="2" id="KW-1185">Reference proteome</keyword>
<proteinExistence type="predicted"/>
<reference evidence="1" key="1">
    <citation type="submission" date="2022-02" db="EMBL/GenBank/DDBJ databases">
        <title>Plant Genome Project.</title>
        <authorList>
            <person name="Zhang R.-G."/>
        </authorList>
    </citation>
    <scope>NUCLEOTIDE SEQUENCE</scope>
    <source>
        <strain evidence="1">AT1</strain>
    </source>
</reference>
<accession>A0ACC0MAF4</accession>
<protein>
    <submittedName>
        <fullName evidence="1">Uncharacterized protein</fullName>
    </submittedName>
</protein>